<dbReference type="InterPro" id="IPR020343">
    <property type="entry name" value="Chemokine_CC_FPV060"/>
</dbReference>
<sequence length="223" mass="25273">MYKDKIIRLSLLALLIQLGIMIFCNGQRLSCGFNCCYYKNKHEKSSNNNDNCRLKCHLLSLSAVIYNITNTYSVPSNFSGLSDNSTLDALNKCIKECPDVQYTSYQYNCDKKCCEDYHLPGERRLNDPDACCDGVNMTDVSSLDYHNVLDCSTSNSTCSKKGYRFLLRGNRTVCVSLDSKSPLYGANYGYDDGCSGLYGESGSDKKRNDDYKDRMIEHYYESL</sequence>
<organism evidence="1 2">
    <name type="scientific">Shearwaterpox virus</name>
    <dbReference type="NCBI Taxonomy" id="1974596"/>
    <lineage>
        <taxon>Viruses</taxon>
        <taxon>Varidnaviria</taxon>
        <taxon>Bamfordvirae</taxon>
        <taxon>Nucleocytoviricota</taxon>
        <taxon>Pokkesviricetes</taxon>
        <taxon>Chitovirales</taxon>
        <taxon>Poxviridae</taxon>
        <taxon>Chordopoxvirinae</taxon>
        <taxon>Avipoxvirus</taxon>
        <taxon>Avipoxvirus canarypox</taxon>
        <taxon>Canarypox virus</taxon>
    </lineage>
</organism>
<gene>
    <name evidence="1" type="primary">SWPV1-071</name>
</gene>
<dbReference type="Pfam" id="PF17614">
    <property type="entry name" value="FPV060"/>
    <property type="match status" value="1"/>
</dbReference>
<name>A0A1V0S7T1_CNPV</name>
<reference evidence="1 2" key="1">
    <citation type="journal article" date="2017" name="BMC Genomics">
        <title>Genomic characterization of two novel pathogenic avipoxviruses isolated from pacific shearwaters (Ardenna spp.).</title>
        <authorList>
            <person name="Sarker S."/>
            <person name="Das S."/>
            <person name="Lavers J.L."/>
            <person name="Hutton I."/>
            <person name="Helbig K."/>
            <person name="Imbery J."/>
            <person name="Upton C."/>
            <person name="Raidal S.R."/>
        </authorList>
    </citation>
    <scope>NUCLEOTIDE SEQUENCE [LARGE SCALE GENOMIC DNA]</scope>
    <source>
        <strain evidence="1 2">SWPV-1</strain>
    </source>
</reference>
<accession>A0A1V0S7T1</accession>
<proteinExistence type="predicted"/>
<protein>
    <submittedName>
        <fullName evidence="1">SWPV1-071</fullName>
    </submittedName>
</protein>
<evidence type="ECO:0000313" key="1">
    <source>
        <dbReference type="EMBL" id="ARF02678.1"/>
    </source>
</evidence>
<evidence type="ECO:0000313" key="2">
    <source>
        <dbReference type="Proteomes" id="UP000315116"/>
    </source>
</evidence>
<dbReference type="EMBL" id="KX857216">
    <property type="protein sequence ID" value="ARF02678.1"/>
    <property type="molecule type" value="Genomic_DNA"/>
</dbReference>
<dbReference type="Proteomes" id="UP000315116">
    <property type="component" value="Segment"/>
</dbReference>